<evidence type="ECO:0000313" key="9">
    <source>
        <dbReference type="EMBL" id="KAK3939117.1"/>
    </source>
</evidence>
<protein>
    <recommendedName>
        <fullName evidence="8">Xylanolytic transcriptional activator regulatory domain-containing protein</fullName>
    </recommendedName>
</protein>
<feature type="compositionally biased region" description="Basic and acidic residues" evidence="7">
    <location>
        <begin position="178"/>
        <end position="188"/>
    </location>
</feature>
<name>A0AAN6N847_9PEZI</name>
<feature type="domain" description="Xylanolytic transcriptional activator regulatory" evidence="8">
    <location>
        <begin position="213"/>
        <end position="325"/>
    </location>
</feature>
<dbReference type="AlphaFoldDB" id="A0AAN6N847"/>
<comment type="caution">
    <text evidence="9">The sequence shown here is derived from an EMBL/GenBank/DDBJ whole genome shotgun (WGS) entry which is preliminary data.</text>
</comment>
<feature type="compositionally biased region" description="Acidic residues" evidence="7">
    <location>
        <begin position="86"/>
        <end position="97"/>
    </location>
</feature>
<dbReference type="CDD" id="cd12148">
    <property type="entry name" value="fungal_TF_MHR"/>
    <property type="match status" value="1"/>
</dbReference>
<dbReference type="InterPro" id="IPR051615">
    <property type="entry name" value="Transcr_Regulatory_Elem"/>
</dbReference>
<dbReference type="InterPro" id="IPR036864">
    <property type="entry name" value="Zn2-C6_fun-type_DNA-bd_sf"/>
</dbReference>
<keyword evidence="1" id="KW-0479">Metal-binding</keyword>
<feature type="region of interest" description="Disordered" evidence="7">
    <location>
        <begin position="76"/>
        <end position="113"/>
    </location>
</feature>
<gene>
    <name evidence="9" type="ORF">QBC46DRAFT_438458</name>
</gene>
<proteinExistence type="predicted"/>
<evidence type="ECO:0000256" key="7">
    <source>
        <dbReference type="SAM" id="MobiDB-lite"/>
    </source>
</evidence>
<dbReference type="Gene3D" id="4.10.240.10">
    <property type="entry name" value="Zn(2)-C6 fungal-type DNA-binding domain"/>
    <property type="match status" value="1"/>
</dbReference>
<evidence type="ECO:0000256" key="3">
    <source>
        <dbReference type="ARBA" id="ARBA00023015"/>
    </source>
</evidence>
<reference evidence="10" key="1">
    <citation type="journal article" date="2023" name="Mol. Phylogenet. Evol.">
        <title>Genome-scale phylogeny and comparative genomics of the fungal order Sordariales.</title>
        <authorList>
            <person name="Hensen N."/>
            <person name="Bonometti L."/>
            <person name="Westerberg I."/>
            <person name="Brannstrom I.O."/>
            <person name="Guillou S."/>
            <person name="Cros-Aarteil S."/>
            <person name="Calhoun S."/>
            <person name="Haridas S."/>
            <person name="Kuo A."/>
            <person name="Mondo S."/>
            <person name="Pangilinan J."/>
            <person name="Riley R."/>
            <person name="LaButti K."/>
            <person name="Andreopoulos B."/>
            <person name="Lipzen A."/>
            <person name="Chen C."/>
            <person name="Yan M."/>
            <person name="Daum C."/>
            <person name="Ng V."/>
            <person name="Clum A."/>
            <person name="Steindorff A."/>
            <person name="Ohm R.A."/>
            <person name="Martin F."/>
            <person name="Silar P."/>
            <person name="Natvig D.O."/>
            <person name="Lalanne C."/>
            <person name="Gautier V."/>
            <person name="Ament-Velasquez S.L."/>
            <person name="Kruys A."/>
            <person name="Hutchinson M.I."/>
            <person name="Powell A.J."/>
            <person name="Barry K."/>
            <person name="Miller A.N."/>
            <person name="Grigoriev I.V."/>
            <person name="Debuchy R."/>
            <person name="Gladieux P."/>
            <person name="Hiltunen Thoren M."/>
            <person name="Johannesson H."/>
        </authorList>
    </citation>
    <scope>NUCLEOTIDE SEQUENCE [LARGE SCALE GENOMIC DNA]</scope>
    <source>
        <strain evidence="10">CBS 340.73</strain>
    </source>
</reference>
<dbReference type="Proteomes" id="UP001303473">
    <property type="component" value="Unassembled WGS sequence"/>
</dbReference>
<dbReference type="GO" id="GO:0000981">
    <property type="term" value="F:DNA-binding transcription factor activity, RNA polymerase II-specific"/>
    <property type="evidence" value="ECO:0007669"/>
    <property type="project" value="InterPro"/>
</dbReference>
<keyword evidence="6" id="KW-0539">Nucleus</keyword>
<evidence type="ECO:0000256" key="6">
    <source>
        <dbReference type="ARBA" id="ARBA00023242"/>
    </source>
</evidence>
<feature type="region of interest" description="Disordered" evidence="7">
    <location>
        <begin position="150"/>
        <end position="189"/>
    </location>
</feature>
<organism evidence="9 10">
    <name type="scientific">Diplogelasinospora grovesii</name>
    <dbReference type="NCBI Taxonomy" id="303347"/>
    <lineage>
        <taxon>Eukaryota</taxon>
        <taxon>Fungi</taxon>
        <taxon>Dikarya</taxon>
        <taxon>Ascomycota</taxon>
        <taxon>Pezizomycotina</taxon>
        <taxon>Sordariomycetes</taxon>
        <taxon>Sordariomycetidae</taxon>
        <taxon>Sordariales</taxon>
        <taxon>Diplogelasinosporaceae</taxon>
        <taxon>Diplogelasinospora</taxon>
    </lineage>
</organism>
<accession>A0AAN6N847</accession>
<sequence length="592" mass="64906">MCDGTVPCGTCKSRRESCSYRERTWQAKEELRSEVEQLKKHQEYAQTVLEALRHSGDYPSILQRLRDGEPVESIGMQLSNDQQDGPYDDDDDDDDADGSMPSTPSTPFSQTSKNSIARSVALADSYQFDMSAPPFDSIYGPMSNAFSRPKVTDSKAPLTPRLTPTTQPATLATESGDEGSRGRERQWDEVDSGNAIGNWETSVTDPALIRQLLQVFFTMELPLFSTIHEESFMDDFASGAERYCSSALLNAILSVATRYLDLIDPGSGITDLDAHRLVELGDDFAEAATTLLAGQERRDGLPSVQALGILALREAYNEQWHQAEQFASECVKGIGFLCSRAAENEQEQEVRSASLCSAMSLARMILLVRQTDDGEHSPGSHGGSWLEDSAGRAPKDAVQSLPSSRNTTGYLYELTELSCSITSHLQRPDRHATGKDLMKAYETYLNWYQILSEQLKAEGDCTPSVLYIHIYYQHCLLSLFSNFTNSALGNLNICPRTVCGEASRAILDLTQLFCRMFDLCQSPCFLSHFVGAARQMQATLSQFSNTPDSGTDYGSPALTVATDSSAASSASPMKGDYGYGGTNNDLEVGGVR</sequence>
<keyword evidence="3" id="KW-0805">Transcription regulation</keyword>
<dbReference type="GO" id="GO:0008270">
    <property type="term" value="F:zinc ion binding"/>
    <property type="evidence" value="ECO:0007669"/>
    <property type="project" value="InterPro"/>
</dbReference>
<keyword evidence="4" id="KW-0238">DNA-binding</keyword>
<evidence type="ECO:0000256" key="4">
    <source>
        <dbReference type="ARBA" id="ARBA00023125"/>
    </source>
</evidence>
<evidence type="ECO:0000259" key="8">
    <source>
        <dbReference type="Pfam" id="PF04082"/>
    </source>
</evidence>
<dbReference type="EMBL" id="MU853816">
    <property type="protein sequence ID" value="KAK3939117.1"/>
    <property type="molecule type" value="Genomic_DNA"/>
</dbReference>
<feature type="compositionally biased region" description="Low complexity" evidence="7">
    <location>
        <begin position="98"/>
        <end position="112"/>
    </location>
</feature>
<keyword evidence="2" id="KW-0862">Zinc</keyword>
<evidence type="ECO:0000313" key="10">
    <source>
        <dbReference type="Proteomes" id="UP001303473"/>
    </source>
</evidence>
<keyword evidence="5" id="KW-0804">Transcription</keyword>
<keyword evidence="10" id="KW-1185">Reference proteome</keyword>
<feature type="compositionally biased region" description="Low complexity" evidence="7">
    <location>
        <begin position="156"/>
        <end position="173"/>
    </location>
</feature>
<dbReference type="Pfam" id="PF04082">
    <property type="entry name" value="Fungal_trans"/>
    <property type="match status" value="1"/>
</dbReference>
<evidence type="ECO:0000256" key="5">
    <source>
        <dbReference type="ARBA" id="ARBA00023163"/>
    </source>
</evidence>
<dbReference type="GO" id="GO:0003677">
    <property type="term" value="F:DNA binding"/>
    <property type="evidence" value="ECO:0007669"/>
    <property type="project" value="UniProtKB-KW"/>
</dbReference>
<dbReference type="InterPro" id="IPR007219">
    <property type="entry name" value="XnlR_reg_dom"/>
</dbReference>
<dbReference type="PANTHER" id="PTHR31313">
    <property type="entry name" value="TY1 ENHANCER ACTIVATOR"/>
    <property type="match status" value="1"/>
</dbReference>
<evidence type="ECO:0000256" key="2">
    <source>
        <dbReference type="ARBA" id="ARBA00022833"/>
    </source>
</evidence>
<dbReference type="GO" id="GO:0006351">
    <property type="term" value="P:DNA-templated transcription"/>
    <property type="evidence" value="ECO:0007669"/>
    <property type="project" value="InterPro"/>
</dbReference>
<dbReference type="PANTHER" id="PTHR31313:SF4">
    <property type="entry name" value="CONIDIAL DEVELOPMENT PROTEIN FLUFFY"/>
    <property type="match status" value="1"/>
</dbReference>
<evidence type="ECO:0000256" key="1">
    <source>
        <dbReference type="ARBA" id="ARBA00022723"/>
    </source>
</evidence>